<keyword evidence="2" id="KW-1185">Reference proteome</keyword>
<evidence type="ECO:0000313" key="1">
    <source>
        <dbReference type="EMBL" id="KAG5943513.1"/>
    </source>
</evidence>
<name>A0A9P7SJH3_9HYPO</name>
<accession>A0A9P7SJH3</accession>
<proteinExistence type="predicted"/>
<dbReference type="Proteomes" id="UP000706124">
    <property type="component" value="Unassembled WGS sequence"/>
</dbReference>
<sequence>MTLNGDPVVNFHYPILSILQARDALRPEVVEMSDAASSQLEDRTGRGMKKLAEVRRWLPLPPLAVTVAAGPRGV</sequence>
<comment type="caution">
    <text evidence="1">The sequence shown here is derived from an EMBL/GenBank/DDBJ whole genome shotgun (WGS) entry which is preliminary data.</text>
</comment>
<dbReference type="EMBL" id="SRPO01000066">
    <property type="protein sequence ID" value="KAG5943513.1"/>
    <property type="molecule type" value="Genomic_DNA"/>
</dbReference>
<protein>
    <submittedName>
        <fullName evidence="1">Uncharacterized protein</fullName>
    </submittedName>
</protein>
<evidence type="ECO:0000313" key="2">
    <source>
        <dbReference type="Proteomes" id="UP000706124"/>
    </source>
</evidence>
<reference evidence="1 2" key="1">
    <citation type="journal article" date="2020" name="bioRxiv">
        <title>Whole genome comparisons of ergot fungi reveals the divergence and evolution of species within the genus Claviceps are the result of varying mechanisms driving genome evolution and host range expansion.</title>
        <authorList>
            <person name="Wyka S.A."/>
            <person name="Mondo S.J."/>
            <person name="Liu M."/>
            <person name="Dettman J."/>
            <person name="Nalam V."/>
            <person name="Broders K.D."/>
        </authorList>
    </citation>
    <scope>NUCLEOTIDE SEQUENCE [LARGE SCALE GENOMIC DNA]</scope>
    <source>
        <strain evidence="1 2">CCC 1485</strain>
    </source>
</reference>
<dbReference type="AlphaFoldDB" id="A0A9P7SJH3"/>
<gene>
    <name evidence="1" type="ORF">E4U60_006630</name>
</gene>
<organism evidence="1 2">
    <name type="scientific">Claviceps pazoutovae</name>
    <dbReference type="NCBI Taxonomy" id="1649127"/>
    <lineage>
        <taxon>Eukaryota</taxon>
        <taxon>Fungi</taxon>
        <taxon>Dikarya</taxon>
        <taxon>Ascomycota</taxon>
        <taxon>Pezizomycotina</taxon>
        <taxon>Sordariomycetes</taxon>
        <taxon>Hypocreomycetidae</taxon>
        <taxon>Hypocreales</taxon>
        <taxon>Clavicipitaceae</taxon>
        <taxon>Claviceps</taxon>
    </lineage>
</organism>